<keyword evidence="3" id="KW-0346">Stress response</keyword>
<keyword evidence="2 3" id="KW-0143">Chaperone</keyword>
<dbReference type="PANTHER" id="PTHR21237">
    <property type="entry name" value="GRPE PROTEIN"/>
    <property type="match status" value="1"/>
</dbReference>
<dbReference type="InterPro" id="IPR000740">
    <property type="entry name" value="GrpE"/>
</dbReference>
<keyword evidence="7" id="KW-1185">Reference proteome</keyword>
<dbReference type="InterPro" id="IPR009012">
    <property type="entry name" value="GrpE_head"/>
</dbReference>
<dbReference type="HAMAP" id="MF_01151">
    <property type="entry name" value="GrpE"/>
    <property type="match status" value="1"/>
</dbReference>
<accession>A0A923KT92</accession>
<keyword evidence="3" id="KW-0963">Cytoplasm</keyword>
<comment type="subcellular location">
    <subcellularLocation>
        <location evidence="3">Cytoplasm</location>
    </subcellularLocation>
</comment>
<evidence type="ECO:0000256" key="1">
    <source>
        <dbReference type="ARBA" id="ARBA00009054"/>
    </source>
</evidence>
<comment type="similarity">
    <text evidence="1 3 4">Belongs to the GrpE family.</text>
</comment>
<reference evidence="6" key="2">
    <citation type="submission" date="2020-10" db="EMBL/GenBank/DDBJ databases">
        <title>Comparative genomics of the Acetobacterium genus.</title>
        <authorList>
            <person name="Marshall C."/>
            <person name="May H."/>
            <person name="Norman S."/>
        </authorList>
    </citation>
    <scope>NUCLEOTIDE SEQUENCE</scope>
    <source>
        <strain evidence="6">DER-2019</strain>
    </source>
</reference>
<dbReference type="SUPFAM" id="SSF58014">
    <property type="entry name" value="Coiled-coil domain of nucleotide exchange factor GrpE"/>
    <property type="match status" value="1"/>
</dbReference>
<dbReference type="OrthoDB" id="9812586at2"/>
<dbReference type="GO" id="GO:0006457">
    <property type="term" value="P:protein folding"/>
    <property type="evidence" value="ECO:0007669"/>
    <property type="project" value="InterPro"/>
</dbReference>
<evidence type="ECO:0000256" key="3">
    <source>
        <dbReference type="HAMAP-Rule" id="MF_01151"/>
    </source>
</evidence>
<evidence type="ECO:0000256" key="2">
    <source>
        <dbReference type="ARBA" id="ARBA00023186"/>
    </source>
</evidence>
<sequence>MIKEEENKSEIMDEDSLKETSENATADADESSDEPVVAEAPAEESPDQELKEIVKEDEAVLDRLLRLQADFENYKKRSQKEKTEIYQFAAENFATKLLPVVDNLERAEASLADLSEEAKGCADGLEMVFKQLKEVLKEEGLEEVSCEGSFDPKLHHGVAVGEDEEKEDQAILEVFQKGYSFKGKVIRPAMVKVCNK</sequence>
<comment type="function">
    <text evidence="3">Participates actively in the response to hyperosmotic and heat shock by preventing the aggregation of stress-denatured proteins, in association with DnaK and GrpE. It is the nucleotide exchange factor for DnaK and may function as a thermosensor. Unfolded proteins bind initially to DnaJ; upon interaction with the DnaJ-bound protein, DnaK hydrolyzes its bound ATP, resulting in the formation of a stable complex. GrpE releases ADP from DnaK; ATP binding to DnaK triggers the release of the substrate protein, thus completing the reaction cycle. Several rounds of ATP-dependent interactions between DnaJ, DnaK and GrpE are required for fully efficient folding.</text>
</comment>
<dbReference type="GO" id="GO:0051082">
    <property type="term" value="F:unfolded protein binding"/>
    <property type="evidence" value="ECO:0007669"/>
    <property type="project" value="TreeGrafter"/>
</dbReference>
<dbReference type="PANTHER" id="PTHR21237:SF23">
    <property type="entry name" value="GRPE PROTEIN HOMOLOG, MITOCHONDRIAL"/>
    <property type="match status" value="1"/>
</dbReference>
<dbReference type="InterPro" id="IPR013805">
    <property type="entry name" value="GrpE_CC"/>
</dbReference>
<dbReference type="Gene3D" id="2.30.22.10">
    <property type="entry name" value="Head domain of nucleotide exchange factor GrpE"/>
    <property type="match status" value="1"/>
</dbReference>
<dbReference type="Pfam" id="PF01025">
    <property type="entry name" value="GrpE"/>
    <property type="match status" value="1"/>
</dbReference>
<dbReference type="GO" id="GO:0042803">
    <property type="term" value="F:protein homodimerization activity"/>
    <property type="evidence" value="ECO:0007669"/>
    <property type="project" value="InterPro"/>
</dbReference>
<reference evidence="6" key="1">
    <citation type="submission" date="2019-10" db="EMBL/GenBank/DDBJ databases">
        <authorList>
            <person name="Ross D.E."/>
            <person name="Gulliver D."/>
        </authorList>
    </citation>
    <scope>NUCLEOTIDE SEQUENCE</scope>
    <source>
        <strain evidence="6">DER-2019</strain>
    </source>
</reference>
<proteinExistence type="inferred from homology"/>
<evidence type="ECO:0000256" key="4">
    <source>
        <dbReference type="RuleBase" id="RU004478"/>
    </source>
</evidence>
<comment type="caution">
    <text evidence="6">The sequence shown here is derived from an EMBL/GenBank/DDBJ whole genome shotgun (WGS) entry which is preliminary data.</text>
</comment>
<dbReference type="SUPFAM" id="SSF51064">
    <property type="entry name" value="Head domain of nucleotide exchange factor GrpE"/>
    <property type="match status" value="1"/>
</dbReference>
<dbReference type="NCBIfam" id="NF010738">
    <property type="entry name" value="PRK14140.1"/>
    <property type="match status" value="1"/>
</dbReference>
<evidence type="ECO:0000313" key="7">
    <source>
        <dbReference type="Proteomes" id="UP000616595"/>
    </source>
</evidence>
<dbReference type="RefSeq" id="WP_148567586.1">
    <property type="nucleotide sequence ID" value="NZ_RXYA01000011.1"/>
</dbReference>
<evidence type="ECO:0000313" key="6">
    <source>
        <dbReference type="EMBL" id="MBC3889162.1"/>
    </source>
</evidence>
<dbReference type="EMBL" id="WJBD01000015">
    <property type="protein sequence ID" value="MBC3889162.1"/>
    <property type="molecule type" value="Genomic_DNA"/>
</dbReference>
<organism evidence="6 7">
    <name type="scientific">Acetobacterium paludosum</name>
    <dbReference type="NCBI Taxonomy" id="52693"/>
    <lineage>
        <taxon>Bacteria</taxon>
        <taxon>Bacillati</taxon>
        <taxon>Bacillota</taxon>
        <taxon>Clostridia</taxon>
        <taxon>Eubacteriales</taxon>
        <taxon>Eubacteriaceae</taxon>
        <taxon>Acetobacterium</taxon>
    </lineage>
</organism>
<dbReference type="PRINTS" id="PR00773">
    <property type="entry name" value="GRPEPROTEIN"/>
</dbReference>
<dbReference type="CDD" id="cd00446">
    <property type="entry name" value="GrpE"/>
    <property type="match status" value="1"/>
</dbReference>
<dbReference type="GO" id="GO:0051087">
    <property type="term" value="F:protein-folding chaperone binding"/>
    <property type="evidence" value="ECO:0007669"/>
    <property type="project" value="InterPro"/>
</dbReference>
<evidence type="ECO:0000256" key="5">
    <source>
        <dbReference type="SAM" id="MobiDB-lite"/>
    </source>
</evidence>
<dbReference type="GO" id="GO:0000774">
    <property type="term" value="F:adenyl-nucleotide exchange factor activity"/>
    <property type="evidence" value="ECO:0007669"/>
    <property type="project" value="InterPro"/>
</dbReference>
<dbReference type="GO" id="GO:0005737">
    <property type="term" value="C:cytoplasm"/>
    <property type="evidence" value="ECO:0007669"/>
    <property type="project" value="UniProtKB-SubCell"/>
</dbReference>
<feature type="compositionally biased region" description="Basic and acidic residues" evidence="5">
    <location>
        <begin position="1"/>
        <end position="21"/>
    </location>
</feature>
<dbReference type="AlphaFoldDB" id="A0A923KT92"/>
<comment type="subunit">
    <text evidence="3">Homodimer.</text>
</comment>
<name>A0A923KT92_9FIRM</name>
<gene>
    <name evidence="3 6" type="primary">grpE</name>
    <name evidence="6" type="ORF">GH810_12645</name>
</gene>
<protein>
    <recommendedName>
        <fullName evidence="3">Protein GrpE</fullName>
    </recommendedName>
    <alternativeName>
        <fullName evidence="3">HSP-70 cofactor</fullName>
    </alternativeName>
</protein>
<dbReference type="Gene3D" id="3.90.20.20">
    <property type="match status" value="1"/>
</dbReference>
<dbReference type="Proteomes" id="UP000616595">
    <property type="component" value="Unassembled WGS sequence"/>
</dbReference>
<feature type="region of interest" description="Disordered" evidence="5">
    <location>
        <begin position="1"/>
        <end position="53"/>
    </location>
</feature>